<evidence type="ECO:0000313" key="2">
    <source>
        <dbReference type="EMBL" id="KAK1709714.1"/>
    </source>
</evidence>
<evidence type="ECO:0000256" key="1">
    <source>
        <dbReference type="SAM" id="MobiDB-lite"/>
    </source>
</evidence>
<comment type="caution">
    <text evidence="2">The sequence shown here is derived from an EMBL/GenBank/DDBJ whole genome shotgun (WGS) entry which is preliminary data.</text>
</comment>
<dbReference type="Proteomes" id="UP001244207">
    <property type="component" value="Unassembled WGS sequence"/>
</dbReference>
<organism evidence="2 3">
    <name type="scientific">Glomerella acutata</name>
    <name type="common">Colletotrichum acutatum</name>
    <dbReference type="NCBI Taxonomy" id="27357"/>
    <lineage>
        <taxon>Eukaryota</taxon>
        <taxon>Fungi</taxon>
        <taxon>Dikarya</taxon>
        <taxon>Ascomycota</taxon>
        <taxon>Pezizomycotina</taxon>
        <taxon>Sordariomycetes</taxon>
        <taxon>Hypocreomycetidae</taxon>
        <taxon>Glomerellales</taxon>
        <taxon>Glomerellaceae</taxon>
        <taxon>Colletotrichum</taxon>
        <taxon>Colletotrichum acutatum species complex</taxon>
    </lineage>
</organism>
<sequence>MSDNEHEQAPPDAELGWLDLENENGEMYRIKAEEYDISEDHDEDEGAASGPPFVVQADWTVGSDGEPSGDVQNQATIGWYQLSKAPWWSMYTYRLTFQSEDNYNFSFTDKSNNSYSLNKWAGSYVHLLEFNSSDPTIVSISGN</sequence>
<feature type="compositionally biased region" description="Acidic residues" evidence="1">
    <location>
        <begin position="35"/>
        <end position="46"/>
    </location>
</feature>
<dbReference type="RefSeq" id="XP_060358625.1">
    <property type="nucleotide sequence ID" value="XM_060509535.1"/>
</dbReference>
<accession>A0AAD8UD88</accession>
<proteinExistence type="predicted"/>
<dbReference type="GeneID" id="85393434"/>
<dbReference type="EMBL" id="JAHMHS010000179">
    <property type="protein sequence ID" value="KAK1709714.1"/>
    <property type="molecule type" value="Genomic_DNA"/>
</dbReference>
<gene>
    <name evidence="2" type="ORF">BDZ83DRAFT_641107</name>
</gene>
<keyword evidence="3" id="KW-1185">Reference proteome</keyword>
<dbReference type="AlphaFoldDB" id="A0AAD8UD88"/>
<name>A0AAD8UD88_GLOAC</name>
<evidence type="ECO:0000313" key="3">
    <source>
        <dbReference type="Proteomes" id="UP001244207"/>
    </source>
</evidence>
<protein>
    <submittedName>
        <fullName evidence="2">Uncharacterized protein</fullName>
    </submittedName>
</protein>
<feature type="region of interest" description="Disordered" evidence="1">
    <location>
        <begin position="31"/>
        <end position="72"/>
    </location>
</feature>
<reference evidence="2" key="1">
    <citation type="submission" date="2021-12" db="EMBL/GenBank/DDBJ databases">
        <title>Comparative genomics, transcriptomics and evolutionary studies reveal genomic signatures of adaptation to plant cell wall in hemibiotrophic fungi.</title>
        <authorList>
            <consortium name="DOE Joint Genome Institute"/>
            <person name="Baroncelli R."/>
            <person name="Diaz J.F."/>
            <person name="Benocci T."/>
            <person name="Peng M."/>
            <person name="Battaglia E."/>
            <person name="Haridas S."/>
            <person name="Andreopoulos W."/>
            <person name="Labutti K."/>
            <person name="Pangilinan J."/>
            <person name="Floch G.L."/>
            <person name="Makela M.R."/>
            <person name="Henrissat B."/>
            <person name="Grigoriev I.V."/>
            <person name="Crouch J.A."/>
            <person name="De Vries R.P."/>
            <person name="Sukno S.A."/>
            <person name="Thon M.R."/>
        </authorList>
    </citation>
    <scope>NUCLEOTIDE SEQUENCE</scope>
    <source>
        <strain evidence="2">CBS 112980</strain>
    </source>
</reference>